<comment type="caution">
    <text evidence="2">The sequence shown here is derived from an EMBL/GenBank/DDBJ whole genome shotgun (WGS) entry which is preliminary data.</text>
</comment>
<evidence type="ECO:0000256" key="1">
    <source>
        <dbReference type="SAM" id="Phobius"/>
    </source>
</evidence>
<reference evidence="2 3" key="1">
    <citation type="journal article" date="2017" name="Front. Microbiol.">
        <title>New Insights into the Diversity of the Genus Faecalibacterium.</title>
        <authorList>
            <person name="Benevides L."/>
            <person name="Burman S."/>
            <person name="Martin R."/>
            <person name="Robert V."/>
            <person name="Thomas M."/>
            <person name="Miquel S."/>
            <person name="Chain F."/>
            <person name="Sokol H."/>
            <person name="Bermudez-Humaran L.G."/>
            <person name="Morrison M."/>
            <person name="Langella P."/>
            <person name="Azevedo V.A."/>
            <person name="Chatel J.M."/>
            <person name="Soares S."/>
        </authorList>
    </citation>
    <scope>NUCLEOTIDE SEQUENCE [LARGE SCALE GENOMIC DNA]</scope>
    <source>
        <strain evidence="2 3">CNCM I 4644</strain>
    </source>
</reference>
<dbReference type="EMBL" id="NMTZ01000002">
    <property type="protein sequence ID" value="PDX85024.1"/>
    <property type="molecule type" value="Genomic_DNA"/>
</dbReference>
<dbReference type="AlphaFoldDB" id="A0A2A7B0V1"/>
<proteinExistence type="predicted"/>
<evidence type="ECO:0000313" key="2">
    <source>
        <dbReference type="EMBL" id="PDX85024.1"/>
    </source>
</evidence>
<accession>A0A2A7B0V1</accession>
<keyword evidence="1" id="KW-1133">Transmembrane helix</keyword>
<feature type="transmembrane region" description="Helical" evidence="1">
    <location>
        <begin position="39"/>
        <end position="59"/>
    </location>
</feature>
<organism evidence="2 3">
    <name type="scientific">Faecalibacterium prausnitzii</name>
    <dbReference type="NCBI Taxonomy" id="853"/>
    <lineage>
        <taxon>Bacteria</taxon>
        <taxon>Bacillati</taxon>
        <taxon>Bacillota</taxon>
        <taxon>Clostridia</taxon>
        <taxon>Eubacteriales</taxon>
        <taxon>Oscillospiraceae</taxon>
        <taxon>Faecalibacterium</taxon>
    </lineage>
</organism>
<keyword evidence="1" id="KW-0812">Transmembrane</keyword>
<sequence length="75" mass="8300">MQRRFLRKRGATGVPAPRGGAVAQRLRGYKWRSEKSVKAIAPTGAALAFLCFDFFFRFVKGVQPLTRCGVGGVQR</sequence>
<protein>
    <submittedName>
        <fullName evidence="2">Uncharacterized protein</fullName>
    </submittedName>
</protein>
<name>A0A2A7B0V1_9FIRM</name>
<keyword evidence="1" id="KW-0472">Membrane</keyword>
<evidence type="ECO:0000313" key="3">
    <source>
        <dbReference type="Proteomes" id="UP000220480"/>
    </source>
</evidence>
<gene>
    <name evidence="2" type="ORF">CGS59_00085</name>
</gene>
<dbReference type="Proteomes" id="UP000220480">
    <property type="component" value="Unassembled WGS sequence"/>
</dbReference>